<dbReference type="GO" id="GO:0005829">
    <property type="term" value="C:cytosol"/>
    <property type="evidence" value="ECO:0007669"/>
    <property type="project" value="TreeGrafter"/>
</dbReference>
<name>A0A4Y8KTQ1_9BACT</name>
<reference evidence="1 2" key="1">
    <citation type="submission" date="2019-03" db="EMBL/GenBank/DDBJ databases">
        <title>San Antonio Military Medical Center submission to MRSN (WRAIR), pending publication.</title>
        <authorList>
            <person name="Blyth D.M."/>
            <person name="Mccarthy S.L."/>
            <person name="Schall S.E."/>
            <person name="Stam J.A."/>
            <person name="Ong A.C."/>
            <person name="Mcgann P.T."/>
        </authorList>
    </citation>
    <scope>NUCLEOTIDE SEQUENCE [LARGE SCALE GENOMIC DNA]</scope>
    <source>
        <strain evidence="1 2">MRSN571793</strain>
    </source>
</reference>
<dbReference type="OrthoDB" id="9814970at2"/>
<dbReference type="NCBIfam" id="TIGR01484">
    <property type="entry name" value="HAD-SF-IIB"/>
    <property type="match status" value="1"/>
</dbReference>
<evidence type="ECO:0000313" key="1">
    <source>
        <dbReference type="EMBL" id="TFD91943.1"/>
    </source>
</evidence>
<dbReference type="PANTHER" id="PTHR10000:SF25">
    <property type="entry name" value="PHOSPHATASE YKRA-RELATED"/>
    <property type="match status" value="1"/>
</dbReference>
<protein>
    <submittedName>
        <fullName evidence="1">Cof-type HAD-IIB family hydrolase</fullName>
    </submittedName>
</protein>
<organism evidence="1 2">
    <name type="scientific">Dysgonomonas capnocytophagoides</name>
    <dbReference type="NCBI Taxonomy" id="45254"/>
    <lineage>
        <taxon>Bacteria</taxon>
        <taxon>Pseudomonadati</taxon>
        <taxon>Bacteroidota</taxon>
        <taxon>Bacteroidia</taxon>
        <taxon>Bacteroidales</taxon>
        <taxon>Dysgonomonadaceae</taxon>
        <taxon>Dysgonomonas</taxon>
    </lineage>
</organism>
<evidence type="ECO:0000313" key="2">
    <source>
        <dbReference type="Proteomes" id="UP000297861"/>
    </source>
</evidence>
<accession>A0A4Y8KTQ1</accession>
<gene>
    <name evidence="1" type="ORF">E2605_19090</name>
</gene>
<dbReference type="STRING" id="1121485.GCA_000426485_01568"/>
<dbReference type="InterPro" id="IPR023214">
    <property type="entry name" value="HAD_sf"/>
</dbReference>
<dbReference type="Proteomes" id="UP000297861">
    <property type="component" value="Unassembled WGS sequence"/>
</dbReference>
<dbReference type="InterPro" id="IPR000150">
    <property type="entry name" value="Cof"/>
</dbReference>
<dbReference type="RefSeq" id="WP_134437617.1">
    <property type="nucleotide sequence ID" value="NZ_SOML01000019.1"/>
</dbReference>
<dbReference type="SFLD" id="SFLDS00003">
    <property type="entry name" value="Haloacid_Dehalogenase"/>
    <property type="match status" value="1"/>
</dbReference>
<dbReference type="GO" id="GO:0016791">
    <property type="term" value="F:phosphatase activity"/>
    <property type="evidence" value="ECO:0007669"/>
    <property type="project" value="TreeGrafter"/>
</dbReference>
<dbReference type="InterPro" id="IPR036412">
    <property type="entry name" value="HAD-like_sf"/>
</dbReference>
<dbReference type="SUPFAM" id="SSF56784">
    <property type="entry name" value="HAD-like"/>
    <property type="match status" value="1"/>
</dbReference>
<dbReference type="Pfam" id="PF08282">
    <property type="entry name" value="Hydrolase_3"/>
    <property type="match status" value="1"/>
</dbReference>
<dbReference type="Gene3D" id="3.30.1240.10">
    <property type="match status" value="1"/>
</dbReference>
<dbReference type="InterPro" id="IPR006379">
    <property type="entry name" value="HAD-SF_hydro_IIB"/>
</dbReference>
<comment type="caution">
    <text evidence="1">The sequence shown here is derived from an EMBL/GenBank/DDBJ whole genome shotgun (WGS) entry which is preliminary data.</text>
</comment>
<keyword evidence="1" id="KW-0378">Hydrolase</keyword>
<sequence length="263" mass="29452">MTIKQPKAIFFDIDGTLVSFKTHRIPEPTIQAIHKVREKGIKVFIATGRPRLVLDTLDGLEFDGFITVNGGYCTTEKGDIIYKNAVPQKDIQALIEYQKTEPFPCIFVREHDMFLNFVNEDVETILKLLNFPPVPIKSNEEAAESEIFQLVSFLTQEREDRIMPKVLPDCDSARWHPLFTDAIARGNSKQRGIDEIVKFYGIDLSETMAFGDGGNDISMLKHAATSIAMGNAEDKVKAVADYVTTSVDDEGIPNALKHFGIIN</sequence>
<dbReference type="EMBL" id="SOML01000019">
    <property type="protein sequence ID" value="TFD91943.1"/>
    <property type="molecule type" value="Genomic_DNA"/>
</dbReference>
<dbReference type="SFLD" id="SFLDG01140">
    <property type="entry name" value="C2.B:_Phosphomannomutase_and_P"/>
    <property type="match status" value="1"/>
</dbReference>
<dbReference type="Gene3D" id="3.40.50.1000">
    <property type="entry name" value="HAD superfamily/HAD-like"/>
    <property type="match status" value="1"/>
</dbReference>
<dbReference type="NCBIfam" id="TIGR00099">
    <property type="entry name" value="Cof-subfamily"/>
    <property type="match status" value="1"/>
</dbReference>
<dbReference type="AlphaFoldDB" id="A0A4Y8KTQ1"/>
<dbReference type="PROSITE" id="PS01228">
    <property type="entry name" value="COF_1"/>
    <property type="match status" value="1"/>
</dbReference>
<dbReference type="SFLD" id="SFLDG01144">
    <property type="entry name" value="C2.B.4:_PGP_Like"/>
    <property type="match status" value="1"/>
</dbReference>
<dbReference type="PROSITE" id="PS01229">
    <property type="entry name" value="COF_2"/>
    <property type="match status" value="1"/>
</dbReference>
<dbReference type="PANTHER" id="PTHR10000">
    <property type="entry name" value="PHOSPHOSERINE PHOSPHATASE"/>
    <property type="match status" value="1"/>
</dbReference>
<dbReference type="GO" id="GO:0000287">
    <property type="term" value="F:magnesium ion binding"/>
    <property type="evidence" value="ECO:0007669"/>
    <property type="project" value="TreeGrafter"/>
</dbReference>
<keyword evidence="2" id="KW-1185">Reference proteome</keyword>
<proteinExistence type="predicted"/>